<reference evidence="2" key="1">
    <citation type="submission" date="2025-08" db="UniProtKB">
        <authorList>
            <consortium name="Ensembl"/>
        </authorList>
    </citation>
    <scope>IDENTIFICATION</scope>
</reference>
<dbReference type="Ensembl" id="ENSCAFT00020003866.1">
    <property type="protein sequence ID" value="ENSCAFP00020003324.1"/>
    <property type="gene ID" value="ENSCAFG00020002821.1"/>
</dbReference>
<name>A0A8C0JPE9_CANLU</name>
<evidence type="ECO:0000256" key="1">
    <source>
        <dbReference type="SAM" id="MobiDB-lite"/>
    </source>
</evidence>
<accession>A0A8C0JPE9</accession>
<dbReference type="GeneTree" id="ENSGT00990000203858"/>
<dbReference type="AlphaFoldDB" id="A0A8C0JPE9"/>
<sequence>VGEAEMQHLIGVLPERLHFHTGHRVIEPPKLFIPGCGRWGWGVVIAGALIAVELLPPQELVPGHGLPLATHQTSGQYVSWAQAQEDLVDEAVREQGHAPLVHCDILPRQPCNPHVVPLVPRCTEAGRWPQGTSLGLGEAEQQPCWAFRWTERVWRASWHCPPGRGSNSSSKPPAPHTPAGPGTGQTQLSTSQPGPAPGGGRRMPLDPHLTSSRS</sequence>
<keyword evidence="3" id="KW-1185">Reference proteome</keyword>
<organism evidence="2 3">
    <name type="scientific">Canis lupus dingo</name>
    <name type="common">dingo</name>
    <dbReference type="NCBI Taxonomy" id="286419"/>
    <lineage>
        <taxon>Eukaryota</taxon>
        <taxon>Metazoa</taxon>
        <taxon>Chordata</taxon>
        <taxon>Craniata</taxon>
        <taxon>Vertebrata</taxon>
        <taxon>Euteleostomi</taxon>
        <taxon>Mammalia</taxon>
        <taxon>Eutheria</taxon>
        <taxon>Laurasiatheria</taxon>
        <taxon>Carnivora</taxon>
        <taxon>Caniformia</taxon>
        <taxon>Canidae</taxon>
        <taxon>Canis</taxon>
    </lineage>
</organism>
<protein>
    <submittedName>
        <fullName evidence="2">Uncharacterized protein</fullName>
    </submittedName>
</protein>
<feature type="region of interest" description="Disordered" evidence="1">
    <location>
        <begin position="162"/>
        <end position="214"/>
    </location>
</feature>
<evidence type="ECO:0000313" key="2">
    <source>
        <dbReference type="Ensembl" id="ENSCAFP00020003324.1"/>
    </source>
</evidence>
<reference evidence="2" key="2">
    <citation type="submission" date="2025-09" db="UniProtKB">
        <authorList>
            <consortium name="Ensembl"/>
        </authorList>
    </citation>
    <scope>IDENTIFICATION</scope>
</reference>
<proteinExistence type="predicted"/>
<evidence type="ECO:0000313" key="3">
    <source>
        <dbReference type="Proteomes" id="UP000694391"/>
    </source>
</evidence>
<dbReference type="Proteomes" id="UP000694391">
    <property type="component" value="Unplaced"/>
</dbReference>